<gene>
    <name evidence="3" type="ORF">SAMN02982989_0722</name>
</gene>
<dbReference type="PANTHER" id="PTHR43081:SF1">
    <property type="entry name" value="ADENYLATE CYCLASE, TERMINAL-DIFFERENTIATION SPECIFIC"/>
    <property type="match status" value="1"/>
</dbReference>
<keyword evidence="1" id="KW-1133">Transmembrane helix</keyword>
<dbReference type="SUPFAM" id="SSF55073">
    <property type="entry name" value="Nucleotide cyclase"/>
    <property type="match status" value="1"/>
</dbReference>
<dbReference type="InterPro" id="IPR001054">
    <property type="entry name" value="A/G_cyclase"/>
</dbReference>
<dbReference type="GO" id="GO:0006171">
    <property type="term" value="P:cAMP biosynthetic process"/>
    <property type="evidence" value="ECO:0007669"/>
    <property type="project" value="TreeGrafter"/>
</dbReference>
<reference evidence="4" key="1">
    <citation type="submission" date="2017-04" db="EMBL/GenBank/DDBJ databases">
        <authorList>
            <person name="Varghese N."/>
            <person name="Submissions S."/>
        </authorList>
    </citation>
    <scope>NUCLEOTIDE SEQUENCE [LARGE SCALE GENOMIC DNA]</scope>
    <source>
        <strain evidence="4">B4P</strain>
    </source>
</reference>
<dbReference type="Pfam" id="PF05226">
    <property type="entry name" value="CHASE2"/>
    <property type="match status" value="1"/>
</dbReference>
<dbReference type="PANTHER" id="PTHR43081">
    <property type="entry name" value="ADENYLATE CYCLASE, TERMINAL-DIFFERENTIATION SPECIFIC-RELATED"/>
    <property type="match status" value="1"/>
</dbReference>
<dbReference type="Gene3D" id="3.30.70.1230">
    <property type="entry name" value="Nucleotide cyclase"/>
    <property type="match status" value="1"/>
</dbReference>
<dbReference type="SMART" id="SM00044">
    <property type="entry name" value="CYCc"/>
    <property type="match status" value="1"/>
</dbReference>
<name>A0A1X7FUC8_9HYPH</name>
<dbReference type="GO" id="GO:0035556">
    <property type="term" value="P:intracellular signal transduction"/>
    <property type="evidence" value="ECO:0007669"/>
    <property type="project" value="InterPro"/>
</dbReference>
<feature type="domain" description="Guanylate cyclase" evidence="2">
    <location>
        <begin position="413"/>
        <end position="553"/>
    </location>
</feature>
<feature type="transmembrane region" description="Helical" evidence="1">
    <location>
        <begin position="21"/>
        <end position="44"/>
    </location>
</feature>
<keyword evidence="1" id="KW-0472">Membrane</keyword>
<dbReference type="STRING" id="464029.SAMN02982989_0722"/>
<dbReference type="Pfam" id="PF00211">
    <property type="entry name" value="Guanylate_cyc"/>
    <property type="match status" value="1"/>
</dbReference>
<protein>
    <submittedName>
        <fullName evidence="3">Adenylate cyclase</fullName>
    </submittedName>
</protein>
<dbReference type="AlphaFoldDB" id="A0A1X7FUC8"/>
<sequence length="661" mass="70765">MATRDSFFFAPRALSSRWAQVLTLAVFVFMGVTLITRLPAWSLIDDRAFDYLSTIGAEPLPEHGPIIVAIDEPALAEINTQWPWPRSLHARLISQLRAAGARVIALDIVFSEPSVPVEDEALAAVLGSDVVLAGDETFVTSSQADQFIRVLPLKMFSDRQALTGIASISLDGDGVLREIPSYDDGFAAIVAAAAGLEVELPEPGSRIQVFGGPRSYPTVSYYQALDPENFLPPGLFKDRLVIVGLSLQNAPSITSGGADAFATSHTVHTGKLVAGAEIQATIFDNLRLKRSIVDASGTAKQLLLLAAISAAAVLVRKGTGWRTVAAQAAAILVLFAGSHIAVRFGRIFVSPIGPSLAFFGIVAAQAMLDYAQERKSRRQITRAFSQYLAPALVDQLARDPSKLKLGGEKRELSILFCDVRGFTTIAEQLKDDPEQLTMLINRLLTPLSDIVLSHGGTIDKYIGDCVMAFWNAPLDDPAHAVHAVSAALGMLDSIEALNAELKAEAVAVGRTHYPLRIGIGINTGDCVVGNMGSTRRFDYSALGDAVNLAARLESASKNYGLSLLIGGKTADAVRDRYAVLELDRIAVKGKTEELPVSTVVRACDDLACAAHQKFLQARYRGDLELQRSLAPDLMKSIPELATYYGAASCGSADATGPERKP</sequence>
<dbReference type="EMBL" id="FXAF01000008">
    <property type="protein sequence ID" value="SMF58306.1"/>
    <property type="molecule type" value="Genomic_DNA"/>
</dbReference>
<organism evidence="3 4">
    <name type="scientific">Xaviernesmea oryzae</name>
    <dbReference type="NCBI Taxonomy" id="464029"/>
    <lineage>
        <taxon>Bacteria</taxon>
        <taxon>Pseudomonadati</taxon>
        <taxon>Pseudomonadota</taxon>
        <taxon>Alphaproteobacteria</taxon>
        <taxon>Hyphomicrobiales</taxon>
        <taxon>Rhizobiaceae</taxon>
        <taxon>Rhizobium/Agrobacterium group</taxon>
        <taxon>Xaviernesmea</taxon>
    </lineage>
</organism>
<dbReference type="OrthoDB" id="9789782at2"/>
<dbReference type="CDD" id="cd07302">
    <property type="entry name" value="CHD"/>
    <property type="match status" value="1"/>
</dbReference>
<evidence type="ECO:0000259" key="2">
    <source>
        <dbReference type="PROSITE" id="PS50125"/>
    </source>
</evidence>
<evidence type="ECO:0000313" key="4">
    <source>
        <dbReference type="Proteomes" id="UP000192903"/>
    </source>
</evidence>
<dbReference type="InterPro" id="IPR007890">
    <property type="entry name" value="CHASE2"/>
</dbReference>
<dbReference type="GO" id="GO:0004016">
    <property type="term" value="F:adenylate cyclase activity"/>
    <property type="evidence" value="ECO:0007669"/>
    <property type="project" value="UniProtKB-ARBA"/>
</dbReference>
<dbReference type="InterPro" id="IPR050697">
    <property type="entry name" value="Adenylyl/Guanylyl_Cyclase_3/4"/>
</dbReference>
<dbReference type="InterPro" id="IPR029787">
    <property type="entry name" value="Nucleotide_cyclase"/>
</dbReference>
<evidence type="ECO:0000256" key="1">
    <source>
        <dbReference type="SAM" id="Phobius"/>
    </source>
</evidence>
<accession>A0A1X7FUC8</accession>
<proteinExistence type="predicted"/>
<dbReference type="PROSITE" id="PS50125">
    <property type="entry name" value="GUANYLATE_CYCLASE_2"/>
    <property type="match status" value="1"/>
</dbReference>
<dbReference type="Proteomes" id="UP000192903">
    <property type="component" value="Unassembled WGS sequence"/>
</dbReference>
<dbReference type="SMART" id="SM01080">
    <property type="entry name" value="CHASE2"/>
    <property type="match status" value="1"/>
</dbReference>
<keyword evidence="1" id="KW-0812">Transmembrane</keyword>
<keyword evidence="4" id="KW-1185">Reference proteome</keyword>
<evidence type="ECO:0000313" key="3">
    <source>
        <dbReference type="EMBL" id="SMF58306.1"/>
    </source>
</evidence>
<dbReference type="RefSeq" id="WP_085423640.1">
    <property type="nucleotide sequence ID" value="NZ_FXAF01000008.1"/>
</dbReference>